<name>A0A7J7LT69_9MAGN</name>
<reference evidence="1 2" key="1">
    <citation type="journal article" date="2020" name="IScience">
        <title>Genome Sequencing of the Endangered Kingdonia uniflora (Circaeasteraceae, Ranunculales) Reveals Potential Mechanisms of Evolutionary Specialization.</title>
        <authorList>
            <person name="Sun Y."/>
            <person name="Deng T."/>
            <person name="Zhang A."/>
            <person name="Moore M.J."/>
            <person name="Landis J.B."/>
            <person name="Lin N."/>
            <person name="Zhang H."/>
            <person name="Zhang X."/>
            <person name="Huang J."/>
            <person name="Zhang X."/>
            <person name="Sun H."/>
            <person name="Wang H."/>
        </authorList>
    </citation>
    <scope>NUCLEOTIDE SEQUENCE [LARGE SCALE GENOMIC DNA]</scope>
    <source>
        <strain evidence="1">TB1705</strain>
        <tissue evidence="1">Leaf</tissue>
    </source>
</reference>
<accession>A0A7J7LT69</accession>
<proteinExistence type="predicted"/>
<comment type="caution">
    <text evidence="1">The sequence shown here is derived from an EMBL/GenBank/DDBJ whole genome shotgun (WGS) entry which is preliminary data.</text>
</comment>
<dbReference type="OrthoDB" id="125347at2759"/>
<dbReference type="AlphaFoldDB" id="A0A7J7LT69"/>
<evidence type="ECO:0000313" key="1">
    <source>
        <dbReference type="EMBL" id="KAF6145866.1"/>
    </source>
</evidence>
<dbReference type="Proteomes" id="UP000541444">
    <property type="component" value="Unassembled WGS sequence"/>
</dbReference>
<protein>
    <submittedName>
        <fullName evidence="1">Uncharacterized protein</fullName>
    </submittedName>
</protein>
<gene>
    <name evidence="1" type="ORF">GIB67_028861</name>
</gene>
<organism evidence="1 2">
    <name type="scientific">Kingdonia uniflora</name>
    <dbReference type="NCBI Taxonomy" id="39325"/>
    <lineage>
        <taxon>Eukaryota</taxon>
        <taxon>Viridiplantae</taxon>
        <taxon>Streptophyta</taxon>
        <taxon>Embryophyta</taxon>
        <taxon>Tracheophyta</taxon>
        <taxon>Spermatophyta</taxon>
        <taxon>Magnoliopsida</taxon>
        <taxon>Ranunculales</taxon>
        <taxon>Circaeasteraceae</taxon>
        <taxon>Kingdonia</taxon>
    </lineage>
</organism>
<sequence>MNGVQLYIIVHFGGDIVRPKIGSIVSYVGGSTKLTLLRAHSSYKNFVTLLEEINEIRREDCKLYNFVHGCACAISSVQDFTVMINMHKTNPGTPFHIWIVKELRAPSQNSKNFIYDFCYSGKGLSTTKYTGSGRGLSTTKAGGPLWHNSFLDPEPEYRGYPETNGRVLDSHKFGPLMGDNDSNVHLSNEPVLTNVPQSNEHFQTIHTDVHLSNEPCISQSNIHLSNEPVLTNVPHSNEPMLTKVHILIEPESIIGQTETSAKFWFEPQPEQVKDLLDFRFKSTAYTEDPYDFSKDFHIGDLYRDRIELKNHIRAYAVVNKFNLEHVLSNEYKIMIRSRLHKSCRELE</sequence>
<keyword evidence="2" id="KW-1185">Reference proteome</keyword>
<evidence type="ECO:0000313" key="2">
    <source>
        <dbReference type="Proteomes" id="UP000541444"/>
    </source>
</evidence>
<dbReference type="EMBL" id="JACGCM010002027">
    <property type="protein sequence ID" value="KAF6145866.1"/>
    <property type="molecule type" value="Genomic_DNA"/>
</dbReference>